<dbReference type="AlphaFoldDB" id="A0A7R8ZJS3"/>
<dbReference type="InterPro" id="IPR020568">
    <property type="entry name" value="Ribosomal_Su5_D2-typ_SF"/>
</dbReference>
<accession>A0A7R8ZJS3</accession>
<protein>
    <submittedName>
        <fullName evidence="4">Uncharacterized protein</fullName>
    </submittedName>
</protein>
<dbReference type="GO" id="GO:0006412">
    <property type="term" value="P:translation"/>
    <property type="evidence" value="ECO:0007669"/>
    <property type="project" value="InterPro"/>
</dbReference>
<name>A0A7R8ZJS3_9CRUS</name>
<evidence type="ECO:0000256" key="1">
    <source>
        <dbReference type="ARBA" id="ARBA00005251"/>
    </source>
</evidence>
<dbReference type="EMBL" id="OB660098">
    <property type="protein sequence ID" value="CAD7222736.1"/>
    <property type="molecule type" value="Genomic_DNA"/>
</dbReference>
<keyword evidence="2" id="KW-0689">Ribosomal protein</keyword>
<evidence type="ECO:0000256" key="3">
    <source>
        <dbReference type="ARBA" id="ARBA00023274"/>
    </source>
</evidence>
<dbReference type="GO" id="GO:0003723">
    <property type="term" value="F:RNA binding"/>
    <property type="evidence" value="ECO:0007669"/>
    <property type="project" value="TreeGrafter"/>
</dbReference>
<comment type="similarity">
    <text evidence="1">Belongs to the universal ribosomal protein uS9 family.</text>
</comment>
<dbReference type="GO" id="GO:0003735">
    <property type="term" value="F:structural constituent of ribosome"/>
    <property type="evidence" value="ECO:0007669"/>
    <property type="project" value="InterPro"/>
</dbReference>
<organism evidence="4">
    <name type="scientific">Cyprideis torosa</name>
    <dbReference type="NCBI Taxonomy" id="163714"/>
    <lineage>
        <taxon>Eukaryota</taxon>
        <taxon>Metazoa</taxon>
        <taxon>Ecdysozoa</taxon>
        <taxon>Arthropoda</taxon>
        <taxon>Crustacea</taxon>
        <taxon>Oligostraca</taxon>
        <taxon>Ostracoda</taxon>
        <taxon>Podocopa</taxon>
        <taxon>Podocopida</taxon>
        <taxon>Cytherocopina</taxon>
        <taxon>Cytheroidea</taxon>
        <taxon>Cytherideidae</taxon>
        <taxon>Cyprideis</taxon>
    </lineage>
</organism>
<dbReference type="SUPFAM" id="SSF54211">
    <property type="entry name" value="Ribosomal protein S5 domain 2-like"/>
    <property type="match status" value="1"/>
</dbReference>
<dbReference type="InterPro" id="IPR014721">
    <property type="entry name" value="Ribsml_uS5_D2-typ_fold_subgr"/>
</dbReference>
<dbReference type="Pfam" id="PF00380">
    <property type="entry name" value="Ribosomal_S9"/>
    <property type="match status" value="1"/>
</dbReference>
<dbReference type="PANTHER" id="PTHR21569">
    <property type="entry name" value="RIBOSOMAL PROTEIN S9"/>
    <property type="match status" value="1"/>
</dbReference>
<dbReference type="GO" id="GO:0005763">
    <property type="term" value="C:mitochondrial small ribosomal subunit"/>
    <property type="evidence" value="ECO:0007669"/>
    <property type="project" value="TreeGrafter"/>
</dbReference>
<dbReference type="InterPro" id="IPR000754">
    <property type="entry name" value="Ribosomal_uS9"/>
</dbReference>
<proteinExistence type="inferred from homology"/>
<sequence>MIPKLSSFHSRLLARRLCATDLSLFARASSGIPESTINSPATQGAIELIQEAKKEAEGRKISKVMEGYLERAKEYEKFMEKERAQFEIGKRHLANMMGEDVETFDQDKINQAIEYLFPSGLTSKKSKPKMLPPEETYPPRMEAQFDITGRPFHHLFYTAKPKFYSAMHEASLLLNKFNDQLNAMDRTKMHVLDVNSQVSAGATQWMSLEELEDKLMEKEYALFISTMDRIVQHPLSKPAQSFIDQFRVPLSQNLVIREDPVVIQYDEAGRPFSEAKGKMKTAHCTATVRANGTGKILINGKYDILFFEGPYTKEQVMFPLQYTGLLGKVDVECEIEIHWTRYKVEHLEWLFTKKVPVEKGTTYSAIAKAARLAIARALTAHVDDEMREKMRIGGLLTFDPRHRERKKPGRDGARSRWTWKAR</sequence>
<dbReference type="PANTHER" id="PTHR21569:SF1">
    <property type="entry name" value="SMALL RIBOSOMAL SUBUNIT PROTEIN US9M"/>
    <property type="match status" value="1"/>
</dbReference>
<dbReference type="Gene3D" id="3.30.230.10">
    <property type="match status" value="1"/>
</dbReference>
<evidence type="ECO:0000256" key="2">
    <source>
        <dbReference type="ARBA" id="ARBA00022980"/>
    </source>
</evidence>
<keyword evidence="3" id="KW-0687">Ribonucleoprotein</keyword>
<dbReference type="OrthoDB" id="10254627at2759"/>
<gene>
    <name evidence="4" type="ORF">CTOB1V02_LOCUS735</name>
</gene>
<evidence type="ECO:0000313" key="4">
    <source>
        <dbReference type="EMBL" id="CAD7222736.1"/>
    </source>
</evidence>
<reference evidence="4" key="1">
    <citation type="submission" date="2020-11" db="EMBL/GenBank/DDBJ databases">
        <authorList>
            <person name="Tran Van P."/>
        </authorList>
    </citation>
    <scope>NUCLEOTIDE SEQUENCE</scope>
</reference>